<dbReference type="OrthoDB" id="37886at2759"/>
<dbReference type="InterPro" id="IPR037104">
    <property type="entry name" value="Annexin_sf"/>
</dbReference>
<sequence length="178" mass="20507">MYYDSFYGTIWEQPDFDANQTAESLKEAMHGVFSCDKQKVLDDIVRINNAQRQMVAEQYVTLYGEELPHKLKKELHGDLEDLITALMETPTMFDVTQLHKAMHGLGTKDKVLIEIICSRTNDEIWAIRSLYEERYGKTLVDAVQGDTSGDFERLLVSLLQGNRDDQSYYVDDSKAREV</sequence>
<dbReference type="PRINTS" id="PR00196">
    <property type="entry name" value="ANNEXIN"/>
</dbReference>
<evidence type="ECO:0000313" key="6">
    <source>
        <dbReference type="Proteomes" id="UP000267096"/>
    </source>
</evidence>
<keyword evidence="6" id="KW-1185">Reference proteome</keyword>
<protein>
    <recommendedName>
        <fullName evidence="4">Annexin</fullName>
    </recommendedName>
</protein>
<dbReference type="GO" id="GO:0043395">
    <property type="term" value="F:heparan sulfate proteoglycan binding"/>
    <property type="evidence" value="ECO:0007669"/>
    <property type="project" value="TreeGrafter"/>
</dbReference>
<comment type="domain">
    <text evidence="4">A pair of annexin repeats may form one binding site for calcium and phospholipid.</text>
</comment>
<keyword evidence="2 4" id="KW-0677">Repeat</keyword>
<reference evidence="7" key="1">
    <citation type="submission" date="2017-02" db="UniProtKB">
        <authorList>
            <consortium name="WormBaseParasite"/>
        </authorList>
    </citation>
    <scope>IDENTIFICATION</scope>
</reference>
<keyword evidence="4" id="KW-0111">Calcium/phospholipid-binding</keyword>
<dbReference type="GO" id="GO:0005886">
    <property type="term" value="C:plasma membrane"/>
    <property type="evidence" value="ECO:0007669"/>
    <property type="project" value="TreeGrafter"/>
</dbReference>
<dbReference type="PROSITE" id="PS00223">
    <property type="entry name" value="ANNEXIN_1"/>
    <property type="match status" value="1"/>
</dbReference>
<dbReference type="PANTHER" id="PTHR10502">
    <property type="entry name" value="ANNEXIN"/>
    <property type="match status" value="1"/>
</dbReference>
<evidence type="ECO:0000256" key="3">
    <source>
        <dbReference type="ARBA" id="ARBA00023216"/>
    </source>
</evidence>
<comment type="similarity">
    <text evidence="1 4">Belongs to the annexin family.</text>
</comment>
<dbReference type="Gene3D" id="1.10.220.10">
    <property type="entry name" value="Annexin"/>
    <property type="match status" value="2"/>
</dbReference>
<accession>A0A0M3K609</accession>
<evidence type="ECO:0000256" key="1">
    <source>
        <dbReference type="ARBA" id="ARBA00007831"/>
    </source>
</evidence>
<dbReference type="GO" id="GO:0012506">
    <property type="term" value="C:vesicle membrane"/>
    <property type="evidence" value="ECO:0007669"/>
    <property type="project" value="TreeGrafter"/>
</dbReference>
<evidence type="ECO:0000256" key="2">
    <source>
        <dbReference type="ARBA" id="ARBA00022737"/>
    </source>
</evidence>
<dbReference type="SMART" id="SM00335">
    <property type="entry name" value="ANX"/>
    <property type="match status" value="2"/>
</dbReference>
<evidence type="ECO:0000256" key="4">
    <source>
        <dbReference type="RuleBase" id="RU003540"/>
    </source>
</evidence>
<organism evidence="7">
    <name type="scientific">Anisakis simplex</name>
    <name type="common">Herring worm</name>
    <dbReference type="NCBI Taxonomy" id="6269"/>
    <lineage>
        <taxon>Eukaryota</taxon>
        <taxon>Metazoa</taxon>
        <taxon>Ecdysozoa</taxon>
        <taxon>Nematoda</taxon>
        <taxon>Chromadorea</taxon>
        <taxon>Rhabditida</taxon>
        <taxon>Spirurina</taxon>
        <taxon>Ascaridomorpha</taxon>
        <taxon>Ascaridoidea</taxon>
        <taxon>Anisakidae</taxon>
        <taxon>Anisakis</taxon>
        <taxon>Anisakis simplex complex</taxon>
    </lineage>
</organism>
<evidence type="ECO:0000313" key="7">
    <source>
        <dbReference type="WBParaSite" id="ASIM_0001640001-mRNA-1"/>
    </source>
</evidence>
<dbReference type="InterPro" id="IPR018502">
    <property type="entry name" value="Annexin_repeat"/>
</dbReference>
<dbReference type="EMBL" id="UYRR01032579">
    <property type="protein sequence ID" value="VDK56089.1"/>
    <property type="molecule type" value="Genomic_DNA"/>
</dbReference>
<dbReference type="WBParaSite" id="ASIM_0001640001-mRNA-1">
    <property type="protein sequence ID" value="ASIM_0001640001-mRNA-1"/>
    <property type="gene ID" value="ASIM_0001640001"/>
</dbReference>
<dbReference type="PROSITE" id="PS51897">
    <property type="entry name" value="ANNEXIN_2"/>
    <property type="match status" value="2"/>
</dbReference>
<dbReference type="FunFam" id="1.10.220.10:FF:000003">
    <property type="entry name" value="Annexin"/>
    <property type="match status" value="1"/>
</dbReference>
<dbReference type="InterPro" id="IPR001464">
    <property type="entry name" value="Annexin"/>
</dbReference>
<dbReference type="AlphaFoldDB" id="A0A0M3K609"/>
<keyword evidence="4" id="KW-0106">Calcium</keyword>
<keyword evidence="3 4" id="KW-0041">Annexin</keyword>
<proteinExistence type="inferred from homology"/>
<dbReference type="GO" id="GO:0005737">
    <property type="term" value="C:cytoplasm"/>
    <property type="evidence" value="ECO:0007669"/>
    <property type="project" value="TreeGrafter"/>
</dbReference>
<dbReference type="GO" id="GO:0005634">
    <property type="term" value="C:nucleus"/>
    <property type="evidence" value="ECO:0007669"/>
    <property type="project" value="TreeGrafter"/>
</dbReference>
<dbReference type="Proteomes" id="UP000267096">
    <property type="component" value="Unassembled WGS sequence"/>
</dbReference>
<reference evidence="5 6" key="2">
    <citation type="submission" date="2018-11" db="EMBL/GenBank/DDBJ databases">
        <authorList>
            <consortium name="Pathogen Informatics"/>
        </authorList>
    </citation>
    <scope>NUCLEOTIDE SEQUENCE [LARGE SCALE GENOMIC DNA]</scope>
</reference>
<dbReference type="Pfam" id="PF00191">
    <property type="entry name" value="Annexin"/>
    <property type="match status" value="2"/>
</dbReference>
<dbReference type="PANTHER" id="PTHR10502:SF177">
    <property type="entry name" value="ANNEXIN B10"/>
    <property type="match status" value="1"/>
</dbReference>
<dbReference type="GO" id="GO:0001786">
    <property type="term" value="F:phosphatidylserine binding"/>
    <property type="evidence" value="ECO:0007669"/>
    <property type="project" value="TreeGrafter"/>
</dbReference>
<gene>
    <name evidence="5" type="ORF">ASIM_LOCUS15807</name>
</gene>
<dbReference type="GO" id="GO:0005544">
    <property type="term" value="F:calcium-dependent phospholipid binding"/>
    <property type="evidence" value="ECO:0007669"/>
    <property type="project" value="UniProtKB-KW"/>
</dbReference>
<evidence type="ECO:0000313" key="5">
    <source>
        <dbReference type="EMBL" id="VDK56089.1"/>
    </source>
</evidence>
<dbReference type="InterPro" id="IPR018252">
    <property type="entry name" value="Annexin_repeat_CS"/>
</dbReference>
<dbReference type="GO" id="GO:0005509">
    <property type="term" value="F:calcium ion binding"/>
    <property type="evidence" value="ECO:0007669"/>
    <property type="project" value="InterPro"/>
</dbReference>
<dbReference type="SUPFAM" id="SSF47874">
    <property type="entry name" value="Annexin"/>
    <property type="match status" value="1"/>
</dbReference>
<name>A0A0M3K609_ANISI</name>